<feature type="domain" description="Histidine kinase" evidence="6">
    <location>
        <begin position="176"/>
        <end position="390"/>
    </location>
</feature>
<dbReference type="EMBL" id="JAXIVS010000025">
    <property type="protein sequence ID" value="MDY7232978.1"/>
    <property type="molecule type" value="Genomic_DNA"/>
</dbReference>
<organism evidence="7 8">
    <name type="scientific">Hyalangium rubrum</name>
    <dbReference type="NCBI Taxonomy" id="3103134"/>
    <lineage>
        <taxon>Bacteria</taxon>
        <taxon>Pseudomonadati</taxon>
        <taxon>Myxococcota</taxon>
        <taxon>Myxococcia</taxon>
        <taxon>Myxococcales</taxon>
        <taxon>Cystobacterineae</taxon>
        <taxon>Archangiaceae</taxon>
        <taxon>Hyalangium</taxon>
    </lineage>
</organism>
<dbReference type="InterPro" id="IPR003661">
    <property type="entry name" value="HisK_dim/P_dom"/>
</dbReference>
<dbReference type="InterPro" id="IPR004358">
    <property type="entry name" value="Sig_transdc_His_kin-like_C"/>
</dbReference>
<dbReference type="EC" id="2.7.13.3" evidence="2"/>
<dbReference type="RefSeq" id="WP_321551691.1">
    <property type="nucleotide sequence ID" value="NZ_JAXIVS010000025.1"/>
</dbReference>
<sequence length="410" mass="45587">MGAILFNLALIIQFWGHWDATVVLVTVLPVMMLLNFLFIERLAKWTSRDVAETVRMIASGLSFVVYGPFVNWSVILWLYVPLNMIWLHGPGGRERTRAFFYLLLTNGAAIWAGCDPWLPVAFDMLGIISFLIAEQRTALLQSALQKVIQQQDELRQVHQRALEQEKLSSLGMMAAGVAHEINNPMSFVTSNIHSLYDELKQQTSLSKELKEYVDEVLPMTLDGVQRVNDIVADLRRFSRGDPEAYVEYDLNAEAQTALRIAHNQLLHCQVETHMEEVGRLMGRPRQIGQVLLNLLVNAGQATNAGGKVSLSTRQEGEGVFVQVRDTGAGMSPETMRKLFQPFFTTKAPGMGTGLGLAVVHGIVTAHGGRIDVQSRPGEGSCFTVYLPRTPPRTESMVTSPGSRTDLRPIE</sequence>
<dbReference type="PRINTS" id="PR00344">
    <property type="entry name" value="BCTRLSENSOR"/>
</dbReference>
<feature type="transmembrane region" description="Helical" evidence="5">
    <location>
        <begin position="60"/>
        <end position="80"/>
    </location>
</feature>
<dbReference type="InterPro" id="IPR003594">
    <property type="entry name" value="HATPase_dom"/>
</dbReference>
<dbReference type="SMART" id="SM00388">
    <property type="entry name" value="HisKA"/>
    <property type="match status" value="1"/>
</dbReference>
<feature type="region of interest" description="Disordered" evidence="4">
    <location>
        <begin position="390"/>
        <end position="410"/>
    </location>
</feature>
<dbReference type="PROSITE" id="PS50109">
    <property type="entry name" value="HIS_KIN"/>
    <property type="match status" value="1"/>
</dbReference>
<keyword evidence="7" id="KW-0547">Nucleotide-binding</keyword>
<dbReference type="Proteomes" id="UP001291309">
    <property type="component" value="Unassembled WGS sequence"/>
</dbReference>
<evidence type="ECO:0000256" key="4">
    <source>
        <dbReference type="SAM" id="MobiDB-lite"/>
    </source>
</evidence>
<dbReference type="InterPro" id="IPR005467">
    <property type="entry name" value="His_kinase_dom"/>
</dbReference>
<dbReference type="InterPro" id="IPR036097">
    <property type="entry name" value="HisK_dim/P_sf"/>
</dbReference>
<dbReference type="PANTHER" id="PTHR43065:SF50">
    <property type="entry name" value="HISTIDINE KINASE"/>
    <property type="match status" value="1"/>
</dbReference>
<reference evidence="7 8" key="1">
    <citation type="submission" date="2023-12" db="EMBL/GenBank/DDBJ databases">
        <title>the genome sequence of Hyalangium sp. s54d21.</title>
        <authorList>
            <person name="Zhang X."/>
        </authorList>
    </citation>
    <scope>NUCLEOTIDE SEQUENCE [LARGE SCALE GENOMIC DNA]</scope>
    <source>
        <strain evidence="8">s54d21</strain>
    </source>
</reference>
<feature type="transmembrane region" description="Helical" evidence="5">
    <location>
        <begin position="20"/>
        <end position="39"/>
    </location>
</feature>
<dbReference type="SMART" id="SM00387">
    <property type="entry name" value="HATPase_c"/>
    <property type="match status" value="1"/>
</dbReference>
<evidence type="ECO:0000256" key="1">
    <source>
        <dbReference type="ARBA" id="ARBA00000085"/>
    </source>
</evidence>
<name>A0ABU5HJF8_9BACT</name>
<dbReference type="InterPro" id="IPR036890">
    <property type="entry name" value="HATPase_C_sf"/>
</dbReference>
<keyword evidence="7" id="KW-0067">ATP-binding</keyword>
<dbReference type="Gene3D" id="3.30.565.10">
    <property type="entry name" value="Histidine kinase-like ATPase, C-terminal domain"/>
    <property type="match status" value="1"/>
</dbReference>
<keyword evidence="5" id="KW-0812">Transmembrane</keyword>
<evidence type="ECO:0000259" key="6">
    <source>
        <dbReference type="PROSITE" id="PS50109"/>
    </source>
</evidence>
<accession>A0ABU5HJF8</accession>
<gene>
    <name evidence="7" type="ORF">SYV04_41715</name>
</gene>
<dbReference type="Pfam" id="PF02518">
    <property type="entry name" value="HATPase_c"/>
    <property type="match status" value="1"/>
</dbReference>
<evidence type="ECO:0000256" key="3">
    <source>
        <dbReference type="ARBA" id="ARBA00022553"/>
    </source>
</evidence>
<comment type="caution">
    <text evidence="7">The sequence shown here is derived from an EMBL/GenBank/DDBJ whole genome shotgun (WGS) entry which is preliminary data.</text>
</comment>
<keyword evidence="5" id="KW-1133">Transmembrane helix</keyword>
<proteinExistence type="predicted"/>
<evidence type="ECO:0000256" key="2">
    <source>
        <dbReference type="ARBA" id="ARBA00012438"/>
    </source>
</evidence>
<dbReference type="Pfam" id="PF00512">
    <property type="entry name" value="HisKA"/>
    <property type="match status" value="1"/>
</dbReference>
<protein>
    <recommendedName>
        <fullName evidence="2">histidine kinase</fullName>
        <ecNumber evidence="2">2.7.13.3</ecNumber>
    </recommendedName>
</protein>
<dbReference type="GO" id="GO:0005524">
    <property type="term" value="F:ATP binding"/>
    <property type="evidence" value="ECO:0007669"/>
    <property type="project" value="UniProtKB-KW"/>
</dbReference>
<keyword evidence="3" id="KW-0597">Phosphoprotein</keyword>
<evidence type="ECO:0000313" key="8">
    <source>
        <dbReference type="Proteomes" id="UP001291309"/>
    </source>
</evidence>
<keyword evidence="8" id="KW-1185">Reference proteome</keyword>
<dbReference type="PANTHER" id="PTHR43065">
    <property type="entry name" value="SENSOR HISTIDINE KINASE"/>
    <property type="match status" value="1"/>
</dbReference>
<evidence type="ECO:0000256" key="5">
    <source>
        <dbReference type="SAM" id="Phobius"/>
    </source>
</evidence>
<comment type="catalytic activity">
    <reaction evidence="1">
        <text>ATP + protein L-histidine = ADP + protein N-phospho-L-histidine.</text>
        <dbReference type="EC" id="2.7.13.3"/>
    </reaction>
</comment>
<dbReference type="SUPFAM" id="SSF47384">
    <property type="entry name" value="Homodimeric domain of signal transducing histidine kinase"/>
    <property type="match status" value="1"/>
</dbReference>
<dbReference type="Gene3D" id="1.10.287.130">
    <property type="match status" value="1"/>
</dbReference>
<dbReference type="CDD" id="cd00082">
    <property type="entry name" value="HisKA"/>
    <property type="match status" value="1"/>
</dbReference>
<keyword evidence="5" id="KW-0472">Membrane</keyword>
<dbReference type="SUPFAM" id="SSF55874">
    <property type="entry name" value="ATPase domain of HSP90 chaperone/DNA topoisomerase II/histidine kinase"/>
    <property type="match status" value="1"/>
</dbReference>
<evidence type="ECO:0000313" key="7">
    <source>
        <dbReference type="EMBL" id="MDY7232978.1"/>
    </source>
</evidence>